<sequence>MALIKSLVDSLTDESIKVDLDKLLDWKKSEVSEFTKGNTRFHFMHQLNEDMSVGRTFEARLTPLQQKVVDRKWFTCDQLAAFHKAFWYSHRCSPLIHIDYTLDTMPTIMYTLSATAVLRFALRCEVALETSFNTDHYASEFKKIFLNLHSQITQSTLIGKNIIAHLRMLHQEGRTIASRMKRLVATTEQTELIYVPSAEELHLHESNSFAASLDSPATTINQPAPGPSNWPEQFQPELNNNFLPVSFPLPAHDAHWQLQLEELEELSAYGCFICS</sequence>
<accession>A0AAD4C4Z5</accession>
<reference evidence="1" key="2">
    <citation type="journal article" date="2020" name="Nat. Commun.">
        <title>Large-scale genome sequencing of mycorrhizal fungi provides insights into the early evolution of symbiotic traits.</title>
        <authorList>
            <person name="Miyauchi S."/>
            <person name="Kiss E."/>
            <person name="Kuo A."/>
            <person name="Drula E."/>
            <person name="Kohler A."/>
            <person name="Sanchez-Garcia M."/>
            <person name="Morin E."/>
            <person name="Andreopoulos B."/>
            <person name="Barry K.W."/>
            <person name="Bonito G."/>
            <person name="Buee M."/>
            <person name="Carver A."/>
            <person name="Chen C."/>
            <person name="Cichocki N."/>
            <person name="Clum A."/>
            <person name="Culley D."/>
            <person name="Crous P.W."/>
            <person name="Fauchery L."/>
            <person name="Girlanda M."/>
            <person name="Hayes R.D."/>
            <person name="Keri Z."/>
            <person name="LaButti K."/>
            <person name="Lipzen A."/>
            <person name="Lombard V."/>
            <person name="Magnuson J."/>
            <person name="Maillard F."/>
            <person name="Murat C."/>
            <person name="Nolan M."/>
            <person name="Ohm R.A."/>
            <person name="Pangilinan J."/>
            <person name="Pereira M.F."/>
            <person name="Perotto S."/>
            <person name="Peter M."/>
            <person name="Pfister S."/>
            <person name="Riley R."/>
            <person name="Sitrit Y."/>
            <person name="Stielow J.B."/>
            <person name="Szollosi G."/>
            <person name="Zifcakova L."/>
            <person name="Stursova M."/>
            <person name="Spatafora J.W."/>
            <person name="Tedersoo L."/>
            <person name="Vaario L.M."/>
            <person name="Yamada A."/>
            <person name="Yan M."/>
            <person name="Wang P."/>
            <person name="Xu J."/>
            <person name="Bruns T."/>
            <person name="Baldrian P."/>
            <person name="Vilgalys R."/>
            <person name="Dunand C."/>
            <person name="Henrissat B."/>
            <person name="Grigoriev I.V."/>
            <person name="Hibbett D."/>
            <person name="Nagy L.G."/>
            <person name="Martin F.M."/>
        </authorList>
    </citation>
    <scope>NUCLEOTIDE SEQUENCE</scope>
    <source>
        <strain evidence="1">BED1</strain>
    </source>
</reference>
<keyword evidence="2" id="KW-1185">Reference proteome</keyword>
<evidence type="ECO:0000313" key="2">
    <source>
        <dbReference type="Proteomes" id="UP001194468"/>
    </source>
</evidence>
<dbReference type="AlphaFoldDB" id="A0AAD4C4Z5"/>
<evidence type="ECO:0000313" key="1">
    <source>
        <dbReference type="EMBL" id="KAF8449181.1"/>
    </source>
</evidence>
<name>A0AAD4C4Z5_BOLED</name>
<proteinExistence type="predicted"/>
<organism evidence="1 2">
    <name type="scientific">Boletus edulis BED1</name>
    <dbReference type="NCBI Taxonomy" id="1328754"/>
    <lineage>
        <taxon>Eukaryota</taxon>
        <taxon>Fungi</taxon>
        <taxon>Dikarya</taxon>
        <taxon>Basidiomycota</taxon>
        <taxon>Agaricomycotina</taxon>
        <taxon>Agaricomycetes</taxon>
        <taxon>Agaricomycetidae</taxon>
        <taxon>Boletales</taxon>
        <taxon>Boletineae</taxon>
        <taxon>Boletaceae</taxon>
        <taxon>Boletoideae</taxon>
        <taxon>Boletus</taxon>
    </lineage>
</organism>
<protein>
    <submittedName>
        <fullName evidence="1">Uncharacterized protein</fullName>
    </submittedName>
</protein>
<dbReference type="Proteomes" id="UP001194468">
    <property type="component" value="Unassembled WGS sequence"/>
</dbReference>
<gene>
    <name evidence="1" type="ORF">L210DRAFT_3500693</name>
</gene>
<dbReference type="EMBL" id="WHUW01000003">
    <property type="protein sequence ID" value="KAF8449181.1"/>
    <property type="molecule type" value="Genomic_DNA"/>
</dbReference>
<reference evidence="1" key="1">
    <citation type="submission" date="2019-10" db="EMBL/GenBank/DDBJ databases">
        <authorList>
            <consortium name="DOE Joint Genome Institute"/>
            <person name="Kuo A."/>
            <person name="Miyauchi S."/>
            <person name="Kiss E."/>
            <person name="Drula E."/>
            <person name="Kohler A."/>
            <person name="Sanchez-Garcia M."/>
            <person name="Andreopoulos B."/>
            <person name="Barry K.W."/>
            <person name="Bonito G."/>
            <person name="Buee M."/>
            <person name="Carver A."/>
            <person name="Chen C."/>
            <person name="Cichocki N."/>
            <person name="Clum A."/>
            <person name="Culley D."/>
            <person name="Crous P.W."/>
            <person name="Fauchery L."/>
            <person name="Girlanda M."/>
            <person name="Hayes R."/>
            <person name="Keri Z."/>
            <person name="LaButti K."/>
            <person name="Lipzen A."/>
            <person name="Lombard V."/>
            <person name="Magnuson J."/>
            <person name="Maillard F."/>
            <person name="Morin E."/>
            <person name="Murat C."/>
            <person name="Nolan M."/>
            <person name="Ohm R."/>
            <person name="Pangilinan J."/>
            <person name="Pereira M."/>
            <person name="Perotto S."/>
            <person name="Peter M."/>
            <person name="Riley R."/>
            <person name="Sitrit Y."/>
            <person name="Stielow B."/>
            <person name="Szollosi G."/>
            <person name="Zifcakova L."/>
            <person name="Stursova M."/>
            <person name="Spatafora J.W."/>
            <person name="Tedersoo L."/>
            <person name="Vaario L.-M."/>
            <person name="Yamada A."/>
            <person name="Yan M."/>
            <person name="Wang P."/>
            <person name="Xu J."/>
            <person name="Bruns T."/>
            <person name="Baldrian P."/>
            <person name="Vilgalys R."/>
            <person name="Henrissat B."/>
            <person name="Grigoriev I.V."/>
            <person name="Hibbett D."/>
            <person name="Nagy L.G."/>
            <person name="Martin F.M."/>
        </authorList>
    </citation>
    <scope>NUCLEOTIDE SEQUENCE</scope>
    <source>
        <strain evidence="1">BED1</strain>
    </source>
</reference>
<comment type="caution">
    <text evidence="1">The sequence shown here is derived from an EMBL/GenBank/DDBJ whole genome shotgun (WGS) entry which is preliminary data.</text>
</comment>